<feature type="signal peptide" evidence="15">
    <location>
        <begin position="1"/>
        <end position="27"/>
    </location>
</feature>
<keyword evidence="19" id="KW-1185">Reference proteome</keyword>
<evidence type="ECO:0000256" key="13">
    <source>
        <dbReference type="PROSITE-ProRule" id="PRU10144"/>
    </source>
</evidence>
<keyword evidence="3 12" id="KW-1134">Transmembrane beta strand</keyword>
<dbReference type="Gene3D" id="2.40.170.20">
    <property type="entry name" value="TonB-dependent receptor, beta-barrel domain"/>
    <property type="match status" value="3"/>
</dbReference>
<dbReference type="PANTHER" id="PTHR32552:SF81">
    <property type="entry name" value="TONB-DEPENDENT OUTER MEMBRANE RECEPTOR"/>
    <property type="match status" value="1"/>
</dbReference>
<dbReference type="OrthoDB" id="9760333at2"/>
<keyword evidence="10 12" id="KW-0472">Membrane</keyword>
<dbReference type="InterPro" id="IPR036942">
    <property type="entry name" value="Beta-barrel_TonB_sf"/>
</dbReference>
<reference evidence="18 19" key="1">
    <citation type="submission" date="2019-12" db="EMBL/GenBank/DDBJ databases">
        <title>Genomic-based taxomic classification of the family Erythrobacteraceae.</title>
        <authorList>
            <person name="Xu L."/>
        </authorList>
    </citation>
    <scope>NUCLEOTIDE SEQUENCE [LARGE SCALE GENOMIC DNA]</scope>
    <source>
        <strain evidence="18 19">DSM 17792</strain>
    </source>
</reference>
<evidence type="ECO:0000259" key="16">
    <source>
        <dbReference type="Pfam" id="PF00593"/>
    </source>
</evidence>
<dbReference type="RefSeq" id="WP_160728389.1">
    <property type="nucleotide sequence ID" value="NZ_WTYC01000005.1"/>
</dbReference>
<organism evidence="18 19">
    <name type="scientific">Qipengyuania vulgaris</name>
    <dbReference type="NCBI Taxonomy" id="291985"/>
    <lineage>
        <taxon>Bacteria</taxon>
        <taxon>Pseudomonadati</taxon>
        <taxon>Pseudomonadota</taxon>
        <taxon>Alphaproteobacteria</taxon>
        <taxon>Sphingomonadales</taxon>
        <taxon>Erythrobacteraceae</taxon>
        <taxon>Qipengyuania</taxon>
    </lineage>
</organism>
<evidence type="ECO:0000259" key="17">
    <source>
        <dbReference type="Pfam" id="PF07715"/>
    </source>
</evidence>
<dbReference type="PROSITE" id="PS52016">
    <property type="entry name" value="TONB_DEPENDENT_REC_3"/>
    <property type="match status" value="1"/>
</dbReference>
<feature type="domain" description="TonB-dependent receptor plug" evidence="17">
    <location>
        <begin position="61"/>
        <end position="167"/>
    </location>
</feature>
<dbReference type="InterPro" id="IPR039426">
    <property type="entry name" value="TonB-dep_rcpt-like"/>
</dbReference>
<evidence type="ECO:0000256" key="1">
    <source>
        <dbReference type="ARBA" id="ARBA00004571"/>
    </source>
</evidence>
<keyword evidence="5 12" id="KW-0812">Transmembrane</keyword>
<dbReference type="EMBL" id="WTYC01000005">
    <property type="protein sequence ID" value="MXO48854.1"/>
    <property type="molecule type" value="Genomic_DNA"/>
</dbReference>
<keyword evidence="2 12" id="KW-0813">Transport</keyword>
<evidence type="ECO:0000256" key="5">
    <source>
        <dbReference type="ARBA" id="ARBA00022692"/>
    </source>
</evidence>
<keyword evidence="7" id="KW-0408">Iron</keyword>
<dbReference type="Pfam" id="PF00593">
    <property type="entry name" value="TonB_dep_Rec_b-barrel"/>
    <property type="match status" value="1"/>
</dbReference>
<evidence type="ECO:0000256" key="15">
    <source>
        <dbReference type="SAM" id="SignalP"/>
    </source>
</evidence>
<dbReference type="InterPro" id="IPR010917">
    <property type="entry name" value="TonB_rcpt_CS"/>
</dbReference>
<keyword evidence="18" id="KW-0675">Receptor</keyword>
<comment type="similarity">
    <text evidence="12 14">Belongs to the TonB-dependent receptor family.</text>
</comment>
<dbReference type="PANTHER" id="PTHR32552">
    <property type="entry name" value="FERRICHROME IRON RECEPTOR-RELATED"/>
    <property type="match status" value="1"/>
</dbReference>
<comment type="caution">
    <text evidence="18">The sequence shown here is derived from an EMBL/GenBank/DDBJ whole genome shotgun (WGS) entry which is preliminary data.</text>
</comment>
<dbReference type="Proteomes" id="UP000448199">
    <property type="component" value="Unassembled WGS sequence"/>
</dbReference>
<evidence type="ECO:0000256" key="2">
    <source>
        <dbReference type="ARBA" id="ARBA00022448"/>
    </source>
</evidence>
<feature type="domain" description="TonB-dependent receptor-like beta-barrel" evidence="16">
    <location>
        <begin position="359"/>
        <end position="880"/>
    </location>
</feature>
<gene>
    <name evidence="18" type="ORF">GRI69_11355</name>
</gene>
<evidence type="ECO:0000256" key="4">
    <source>
        <dbReference type="ARBA" id="ARBA00022496"/>
    </source>
</evidence>
<dbReference type="InterPro" id="IPR012910">
    <property type="entry name" value="Plug_dom"/>
</dbReference>
<dbReference type="PROSITE" id="PS01156">
    <property type="entry name" value="TONB_DEPENDENT_REC_2"/>
    <property type="match status" value="1"/>
</dbReference>
<evidence type="ECO:0000256" key="10">
    <source>
        <dbReference type="ARBA" id="ARBA00023136"/>
    </source>
</evidence>
<dbReference type="SUPFAM" id="SSF56935">
    <property type="entry name" value="Porins"/>
    <property type="match status" value="1"/>
</dbReference>
<evidence type="ECO:0000313" key="18">
    <source>
        <dbReference type="EMBL" id="MXO48854.1"/>
    </source>
</evidence>
<evidence type="ECO:0000256" key="12">
    <source>
        <dbReference type="PROSITE-ProRule" id="PRU01360"/>
    </source>
</evidence>
<protein>
    <submittedName>
        <fullName evidence="18">TonB-dependent receptor</fullName>
    </submittedName>
</protein>
<evidence type="ECO:0000256" key="14">
    <source>
        <dbReference type="RuleBase" id="RU003357"/>
    </source>
</evidence>
<feature type="short sequence motif" description="TonB C-terminal box" evidence="13">
    <location>
        <begin position="903"/>
        <end position="920"/>
    </location>
</feature>
<evidence type="ECO:0000313" key="19">
    <source>
        <dbReference type="Proteomes" id="UP000448199"/>
    </source>
</evidence>
<comment type="subcellular location">
    <subcellularLocation>
        <location evidence="1 12">Cell outer membrane</location>
        <topology evidence="1 12">Multi-pass membrane protein</topology>
    </subcellularLocation>
</comment>
<proteinExistence type="inferred from homology"/>
<dbReference type="AlphaFoldDB" id="A0A844XTS9"/>
<dbReference type="GO" id="GO:0009279">
    <property type="term" value="C:cell outer membrane"/>
    <property type="evidence" value="ECO:0007669"/>
    <property type="project" value="UniProtKB-SubCell"/>
</dbReference>
<dbReference type="Pfam" id="PF07715">
    <property type="entry name" value="Plug"/>
    <property type="match status" value="1"/>
</dbReference>
<evidence type="ECO:0000256" key="7">
    <source>
        <dbReference type="ARBA" id="ARBA00023004"/>
    </source>
</evidence>
<evidence type="ECO:0000256" key="9">
    <source>
        <dbReference type="ARBA" id="ARBA00023077"/>
    </source>
</evidence>
<keyword evidence="8" id="KW-0406">Ion transport</keyword>
<evidence type="ECO:0000256" key="8">
    <source>
        <dbReference type="ARBA" id="ARBA00023065"/>
    </source>
</evidence>
<feature type="chain" id="PRO_5032886551" evidence="15">
    <location>
        <begin position="28"/>
        <end position="920"/>
    </location>
</feature>
<keyword evidence="4" id="KW-0410">Iron transport</keyword>
<accession>A0A844XTS9</accession>
<keyword evidence="9 14" id="KW-0798">TonB box</keyword>
<dbReference type="GO" id="GO:0006826">
    <property type="term" value="P:iron ion transport"/>
    <property type="evidence" value="ECO:0007669"/>
    <property type="project" value="UniProtKB-KW"/>
</dbReference>
<keyword evidence="11 12" id="KW-0998">Cell outer membrane</keyword>
<evidence type="ECO:0000256" key="6">
    <source>
        <dbReference type="ARBA" id="ARBA00022729"/>
    </source>
</evidence>
<sequence>MRKTKHSLRTLAILGAGFTLLPQAAMAQEVAEEGDIIDNADVDDGAPVIVVTAQGREQVLADVPVAINAVSSEQLQRSGTNDIRELTQVAPSLLVSSTGNEANGSARIRGIGTVGDNAGLESSVAVFVDGVYRSRSGNALSELGPLDRIEILRGPQGTLGGRNSSAGLISIYTAAPEFNFGGHGSITYGNYDALRLEAGVTGPVSDTIAARIDGVFFQRDGFYNDVVNDTDVNNRDRYLLRGQVLFEPSEDISFRIVGDYSKKDEACCAATFVQTDFAPLARLSDDIPPLSAEAKFDYPGTATPALTSTSNPIIPILLGLGQNPAALNGGTFNRDIYVTPGRSYFGETEDFGVSGELNWNFGNTTLTSITGYREYSNNQASDTDYTQVDILYRAPGDNAGAREFETFTQELRLSGSTFNDRLEWLVGGFYANEKLQSRDNLRFGNDYGTFANCRLANALQPSLGPLGITVPDTTQANCFSPAAFGAIQSGAVFGAATPAIVAGINNLATLNDLGGTGDVYNQQSESFAVFTHNIFHITDRLDLTLGLRYTSETKDFDATFGNDNTVCPTNRALLTPLLGVPALQAFAGGLLGLSCQGNSTAELDGLSLSDSRDEDEFTGTAVLSYKPTDDLLLYASYSRGYKAGGFNLDRSALAPPVALDVTNIDVGNLRFDEETVDAFELGAKYSTREFGLSLAAFRQEFSNFQLNTFNGTVYLVQNINACSDDLGGADRDSSATTGACSSDNVVPGVIAQGVEIEATLNPASDFGINVGLTYADTSFQNDLIGNDSGAPLDPALRLLPGDNMSNAPEITVTSSLSWTPPIGNSGMRGLVFVNSRLVSDYNTGSDLLYGKEQDGYVIVNGRIGLTNIADRFAIEGWVQNMFDKDYTQVAFNTPFVAEQQTYSAFLAEPRTYGITLRGEF</sequence>
<dbReference type="InterPro" id="IPR000531">
    <property type="entry name" value="Beta-barrel_TonB"/>
</dbReference>
<evidence type="ECO:0000256" key="11">
    <source>
        <dbReference type="ARBA" id="ARBA00023237"/>
    </source>
</evidence>
<name>A0A844XTS9_9SPHN</name>
<evidence type="ECO:0000256" key="3">
    <source>
        <dbReference type="ARBA" id="ARBA00022452"/>
    </source>
</evidence>
<keyword evidence="6 15" id="KW-0732">Signal</keyword>